<evidence type="ECO:0000313" key="3">
    <source>
        <dbReference type="Proteomes" id="UP000193467"/>
    </source>
</evidence>
<dbReference type="AlphaFoldDB" id="A0A1Y2G0A0"/>
<dbReference type="InterPro" id="IPR051262">
    <property type="entry name" value="SMP-30/CGR1_Lactonase"/>
</dbReference>
<name>A0A1Y2G0A0_9BASI</name>
<evidence type="ECO:0000259" key="1">
    <source>
        <dbReference type="Pfam" id="PF08450"/>
    </source>
</evidence>
<protein>
    <recommendedName>
        <fullName evidence="1">SMP-30/Gluconolactonase/LRE-like region domain-containing protein</fullName>
    </recommendedName>
</protein>
<feature type="domain" description="SMP-30/Gluconolactonase/LRE-like region" evidence="1">
    <location>
        <begin position="44"/>
        <end position="288"/>
    </location>
</feature>
<dbReference type="InterPro" id="IPR013658">
    <property type="entry name" value="SGL"/>
</dbReference>
<dbReference type="Proteomes" id="UP000193467">
    <property type="component" value="Unassembled WGS sequence"/>
</dbReference>
<dbReference type="InterPro" id="IPR011042">
    <property type="entry name" value="6-blade_b-propeller_TolB-like"/>
</dbReference>
<dbReference type="OrthoDB" id="423498at2759"/>
<evidence type="ECO:0000313" key="2">
    <source>
        <dbReference type="EMBL" id="ORY90081.1"/>
    </source>
</evidence>
<organism evidence="2 3">
    <name type="scientific">Leucosporidium creatinivorum</name>
    <dbReference type="NCBI Taxonomy" id="106004"/>
    <lineage>
        <taxon>Eukaryota</taxon>
        <taxon>Fungi</taxon>
        <taxon>Dikarya</taxon>
        <taxon>Basidiomycota</taxon>
        <taxon>Pucciniomycotina</taxon>
        <taxon>Microbotryomycetes</taxon>
        <taxon>Leucosporidiales</taxon>
        <taxon>Leucosporidium</taxon>
    </lineage>
</organism>
<dbReference type="PANTHER" id="PTHR47572:SF5">
    <property type="entry name" value="BLR2277 PROTEIN"/>
    <property type="match status" value="1"/>
</dbReference>
<gene>
    <name evidence="2" type="ORF">BCR35DRAFT_275056</name>
</gene>
<proteinExistence type="predicted"/>
<dbReference type="InParanoid" id="A0A1Y2G0A0"/>
<dbReference type="Pfam" id="PF08450">
    <property type="entry name" value="SGL"/>
    <property type="match status" value="1"/>
</dbReference>
<comment type="caution">
    <text evidence="2">The sequence shown here is derived from an EMBL/GenBank/DDBJ whole genome shotgun (WGS) entry which is preliminary data.</text>
</comment>
<dbReference type="PANTHER" id="PTHR47572">
    <property type="entry name" value="LIPOPROTEIN-RELATED"/>
    <property type="match status" value="1"/>
</dbReference>
<dbReference type="STRING" id="106004.A0A1Y2G0A0"/>
<sequence>MAGFYPIPPVITPKLLLQVPKEQHFKGVSDWKGGNGHTPSIFLEGPTTDKDGLLYVVDTPFGRILRCDPSSEHPELEECVQWDGEPNGLAVRDDGKMIVADYKKGLLLFDPVQNTIEPFLARRNLESWKGLNDLVISSRGDIYFTDQGQTGLSDPTGGVWCYTAEGRLHQLINNGASPNGIVLSGDEKFLYVAMTRDNSVWRMPILPDGTTTKVNRFFVGFGNSGPDGLTIDEEGNLFIAHPSLACVFVVDKHGIPNARIQSGGEKPLVTNIIFGSGKNDRQRLYITNSLDGRIEYVDWHCKGGTPIR</sequence>
<dbReference type="SUPFAM" id="SSF63829">
    <property type="entry name" value="Calcium-dependent phosphotriesterase"/>
    <property type="match status" value="1"/>
</dbReference>
<dbReference type="EMBL" id="MCGR01000004">
    <property type="protein sequence ID" value="ORY90081.1"/>
    <property type="molecule type" value="Genomic_DNA"/>
</dbReference>
<reference evidence="2 3" key="1">
    <citation type="submission" date="2016-07" db="EMBL/GenBank/DDBJ databases">
        <title>Pervasive Adenine N6-methylation of Active Genes in Fungi.</title>
        <authorList>
            <consortium name="DOE Joint Genome Institute"/>
            <person name="Mondo S.J."/>
            <person name="Dannebaum R.O."/>
            <person name="Kuo R.C."/>
            <person name="Labutti K."/>
            <person name="Haridas S."/>
            <person name="Kuo A."/>
            <person name="Salamov A."/>
            <person name="Ahrendt S.R."/>
            <person name="Lipzen A."/>
            <person name="Sullivan W."/>
            <person name="Andreopoulos W.B."/>
            <person name="Clum A."/>
            <person name="Lindquist E."/>
            <person name="Daum C."/>
            <person name="Ramamoorthy G.K."/>
            <person name="Gryganskyi A."/>
            <person name="Culley D."/>
            <person name="Magnuson J.K."/>
            <person name="James T.Y."/>
            <person name="O'Malley M.A."/>
            <person name="Stajich J.E."/>
            <person name="Spatafora J.W."/>
            <person name="Visel A."/>
            <person name="Grigoriev I.V."/>
        </authorList>
    </citation>
    <scope>NUCLEOTIDE SEQUENCE [LARGE SCALE GENOMIC DNA]</scope>
    <source>
        <strain evidence="2 3">62-1032</strain>
    </source>
</reference>
<keyword evidence="3" id="KW-1185">Reference proteome</keyword>
<accession>A0A1Y2G0A0</accession>
<dbReference type="Gene3D" id="2.120.10.30">
    <property type="entry name" value="TolB, C-terminal domain"/>
    <property type="match status" value="1"/>
</dbReference>